<dbReference type="Pfam" id="PF00903">
    <property type="entry name" value="Glyoxalase"/>
    <property type="match status" value="1"/>
</dbReference>
<dbReference type="PROSITE" id="PS00934">
    <property type="entry name" value="GLYOXALASE_I_1"/>
    <property type="match status" value="1"/>
</dbReference>
<dbReference type="Proteomes" id="UP001258181">
    <property type="component" value="Unassembled WGS sequence"/>
</dbReference>
<dbReference type="InterPro" id="IPR018146">
    <property type="entry name" value="Glyoxalase_1_CS"/>
</dbReference>
<dbReference type="Gene3D" id="3.10.180.10">
    <property type="entry name" value="2,3-Dihydroxybiphenyl 1,2-Dioxygenase, domain 1"/>
    <property type="match status" value="1"/>
</dbReference>
<dbReference type="InterPro" id="IPR037523">
    <property type="entry name" value="VOC_core"/>
</dbReference>
<accession>A0ABU1TV01</accession>
<organism evidence="3 4">
    <name type="scientific">Fictibacillus barbaricus</name>
    <dbReference type="NCBI Taxonomy" id="182136"/>
    <lineage>
        <taxon>Bacteria</taxon>
        <taxon>Bacillati</taxon>
        <taxon>Bacillota</taxon>
        <taxon>Bacilli</taxon>
        <taxon>Bacillales</taxon>
        <taxon>Fictibacillaceae</taxon>
        <taxon>Fictibacillus</taxon>
    </lineage>
</organism>
<comment type="caution">
    <text evidence="3">The sequence shown here is derived from an EMBL/GenBank/DDBJ whole genome shotgun (WGS) entry which is preliminary data.</text>
</comment>
<sequence>METTKTNLIQTISQIGVPVNDIGRAVEFYKDLLGLSLLFKTENMAFFDCNGIRLLLTLPEKEEFDHPSSVIYFQVKDINDSYKSLQSNGVSFIDKPHIVAKLNQTETWMTFFKDTEGNTHALMSETLN</sequence>
<keyword evidence="3" id="KW-0456">Lyase</keyword>
<dbReference type="InterPro" id="IPR004360">
    <property type="entry name" value="Glyas_Fos-R_dOase_dom"/>
</dbReference>
<reference evidence="3 4" key="1">
    <citation type="submission" date="2023-07" db="EMBL/GenBank/DDBJ databases">
        <title>Sorghum-associated microbial communities from plants grown in Nebraska, USA.</title>
        <authorList>
            <person name="Schachtman D."/>
        </authorList>
    </citation>
    <scope>NUCLEOTIDE SEQUENCE [LARGE SCALE GENOMIC DNA]</scope>
    <source>
        <strain evidence="3 4">BE211</strain>
    </source>
</reference>
<dbReference type="InterPro" id="IPR029068">
    <property type="entry name" value="Glyas_Bleomycin-R_OHBP_Dase"/>
</dbReference>
<keyword evidence="4" id="KW-1185">Reference proteome</keyword>
<gene>
    <name evidence="3" type="ORF">J2X07_000013</name>
</gene>
<feature type="domain" description="VOC" evidence="2">
    <location>
        <begin position="11"/>
        <end position="125"/>
    </location>
</feature>
<keyword evidence="1" id="KW-0479">Metal-binding</keyword>
<dbReference type="PANTHER" id="PTHR43048">
    <property type="entry name" value="METHYLMALONYL-COA EPIMERASE"/>
    <property type="match status" value="1"/>
</dbReference>
<proteinExistence type="predicted"/>
<dbReference type="EMBL" id="JAVDWA010000001">
    <property type="protein sequence ID" value="MDR7071038.1"/>
    <property type="molecule type" value="Genomic_DNA"/>
</dbReference>
<evidence type="ECO:0000313" key="4">
    <source>
        <dbReference type="Proteomes" id="UP001258181"/>
    </source>
</evidence>
<evidence type="ECO:0000256" key="1">
    <source>
        <dbReference type="ARBA" id="ARBA00022723"/>
    </source>
</evidence>
<dbReference type="GO" id="GO:0016829">
    <property type="term" value="F:lyase activity"/>
    <property type="evidence" value="ECO:0007669"/>
    <property type="project" value="UniProtKB-KW"/>
</dbReference>
<name>A0ABU1TV01_9BACL</name>
<dbReference type="PROSITE" id="PS51819">
    <property type="entry name" value="VOC"/>
    <property type="match status" value="1"/>
</dbReference>
<dbReference type="RefSeq" id="WP_310255363.1">
    <property type="nucleotide sequence ID" value="NZ_JAVDWA010000001.1"/>
</dbReference>
<dbReference type="InterPro" id="IPR051785">
    <property type="entry name" value="MMCE/EMCE_epimerase"/>
</dbReference>
<protein>
    <submittedName>
        <fullName evidence="3">Enzyme related to lactoylglutathione lyase</fullName>
    </submittedName>
</protein>
<dbReference type="PANTHER" id="PTHR43048:SF3">
    <property type="entry name" value="METHYLMALONYL-COA EPIMERASE, MITOCHONDRIAL"/>
    <property type="match status" value="1"/>
</dbReference>
<evidence type="ECO:0000259" key="2">
    <source>
        <dbReference type="PROSITE" id="PS51819"/>
    </source>
</evidence>
<dbReference type="SUPFAM" id="SSF54593">
    <property type="entry name" value="Glyoxalase/Bleomycin resistance protein/Dihydroxybiphenyl dioxygenase"/>
    <property type="match status" value="1"/>
</dbReference>
<evidence type="ECO:0000313" key="3">
    <source>
        <dbReference type="EMBL" id="MDR7071038.1"/>
    </source>
</evidence>